<dbReference type="CDD" id="cd08646">
    <property type="entry name" value="FMT_core_Met-tRNA-FMT_N"/>
    <property type="match status" value="1"/>
</dbReference>
<proteinExistence type="inferred from homology"/>
<evidence type="ECO:0000259" key="7">
    <source>
        <dbReference type="Pfam" id="PF00551"/>
    </source>
</evidence>
<dbReference type="InterPro" id="IPR011034">
    <property type="entry name" value="Formyl_transferase-like_C_sf"/>
</dbReference>
<protein>
    <recommendedName>
        <fullName evidence="2 5">Methionyl-tRNA formyltransferase</fullName>
        <ecNumber evidence="2 5">2.1.2.9</ecNumber>
    </recommendedName>
</protein>
<dbReference type="Gene3D" id="3.40.50.12230">
    <property type="match status" value="1"/>
</dbReference>
<dbReference type="RefSeq" id="WP_353651532.1">
    <property type="nucleotide sequence ID" value="NZ_CP159218.1"/>
</dbReference>
<dbReference type="PANTHER" id="PTHR11138:SF5">
    <property type="entry name" value="METHIONYL-TRNA FORMYLTRANSFERASE, MITOCHONDRIAL"/>
    <property type="match status" value="1"/>
</dbReference>
<feature type="domain" description="Formyl transferase C-terminal" evidence="8">
    <location>
        <begin position="204"/>
        <end position="298"/>
    </location>
</feature>
<keyword evidence="3 5" id="KW-0808">Transferase</keyword>
<evidence type="ECO:0000256" key="2">
    <source>
        <dbReference type="ARBA" id="ARBA00012261"/>
    </source>
</evidence>
<feature type="binding site" evidence="5">
    <location>
        <begin position="110"/>
        <end position="113"/>
    </location>
    <ligand>
        <name>(6S)-5,6,7,8-tetrahydrofolate</name>
        <dbReference type="ChEBI" id="CHEBI:57453"/>
    </ligand>
</feature>
<evidence type="ECO:0000259" key="8">
    <source>
        <dbReference type="Pfam" id="PF02911"/>
    </source>
</evidence>
<dbReference type="PANTHER" id="PTHR11138">
    <property type="entry name" value="METHIONYL-TRNA FORMYLTRANSFERASE"/>
    <property type="match status" value="1"/>
</dbReference>
<comment type="catalytic activity">
    <reaction evidence="5">
        <text>L-methionyl-tRNA(fMet) + (6R)-10-formyltetrahydrofolate = N-formyl-L-methionyl-tRNA(fMet) + (6S)-5,6,7,8-tetrahydrofolate + H(+)</text>
        <dbReference type="Rhea" id="RHEA:24380"/>
        <dbReference type="Rhea" id="RHEA-COMP:9952"/>
        <dbReference type="Rhea" id="RHEA-COMP:9953"/>
        <dbReference type="ChEBI" id="CHEBI:15378"/>
        <dbReference type="ChEBI" id="CHEBI:57453"/>
        <dbReference type="ChEBI" id="CHEBI:78530"/>
        <dbReference type="ChEBI" id="CHEBI:78844"/>
        <dbReference type="ChEBI" id="CHEBI:195366"/>
        <dbReference type="EC" id="2.1.2.9"/>
    </reaction>
</comment>
<evidence type="ECO:0000256" key="5">
    <source>
        <dbReference type="HAMAP-Rule" id="MF_00182"/>
    </source>
</evidence>
<dbReference type="InterPro" id="IPR036477">
    <property type="entry name" value="Formyl_transf_N_sf"/>
</dbReference>
<evidence type="ECO:0000313" key="9">
    <source>
        <dbReference type="EMBL" id="XCG65928.1"/>
    </source>
</evidence>
<dbReference type="InterPro" id="IPR044135">
    <property type="entry name" value="Met-tRNA-FMT_C"/>
</dbReference>
<dbReference type="SUPFAM" id="SSF50486">
    <property type="entry name" value="FMT C-terminal domain-like"/>
    <property type="match status" value="1"/>
</dbReference>
<dbReference type="CDD" id="cd08704">
    <property type="entry name" value="Met_tRNA_FMT_C"/>
    <property type="match status" value="1"/>
</dbReference>
<comment type="similarity">
    <text evidence="1 5">Belongs to the Fmt family.</text>
</comment>
<keyword evidence="4 5" id="KW-0648">Protein biosynthesis</keyword>
<feature type="domain" description="Formyl transferase N-terminal" evidence="7">
    <location>
        <begin position="1"/>
        <end position="179"/>
    </location>
</feature>
<dbReference type="Pfam" id="PF00551">
    <property type="entry name" value="Formyl_trans_N"/>
    <property type="match status" value="1"/>
</dbReference>
<sequence length="330" mass="33986">MRIVFAGTPAAAVPSLQALIDAPGHEIVAVITRPDARVGRGRTLRPSPVAQLAESAGLPVIRAANARTPEFLDALAALAPEAGAVVAYGAILPQPVLDVPTHGWINLHFSLLPAWRGASPVAAAIRHGDHLTGASTFRLEAGLDTGPVFGTVTEAIGLRDTAGEVLERLSRSGAQLLTATLDGIASGAVQAVPQPADGISHFGKVSVQDARVDWTRTAVEIDRLVRSVTPEPGAWTESRWGNLGLGPVEPMDALLPPGALMAGKRDVVVGTATGAVRLTTVTAPGKKSVPAADWARGARPAAAERLGIQPAETIAGAADDPTPSSTEERR</sequence>
<accession>A0AAU8DXH3</accession>
<evidence type="ECO:0000256" key="3">
    <source>
        <dbReference type="ARBA" id="ARBA00022679"/>
    </source>
</evidence>
<dbReference type="HAMAP" id="MF_00182">
    <property type="entry name" value="Formyl_trans"/>
    <property type="match status" value="1"/>
</dbReference>
<comment type="function">
    <text evidence="5">Attaches a formyl group to the free amino group of methionyl-tRNA(fMet). The formyl group appears to play a dual role in the initiator identity of N-formylmethionyl-tRNA by promoting its recognition by IF2 and preventing the misappropriation of this tRNA by the elongation apparatus.</text>
</comment>
<dbReference type="InterPro" id="IPR005794">
    <property type="entry name" value="Fmt"/>
</dbReference>
<gene>
    <name evidence="5" type="primary">fmt</name>
    <name evidence="9" type="ORF">ABLG96_15125</name>
</gene>
<dbReference type="EMBL" id="CP159218">
    <property type="protein sequence ID" value="XCG65928.1"/>
    <property type="molecule type" value="Genomic_DNA"/>
</dbReference>
<dbReference type="InterPro" id="IPR002376">
    <property type="entry name" value="Formyl_transf_N"/>
</dbReference>
<dbReference type="InterPro" id="IPR041711">
    <property type="entry name" value="Met-tRNA-FMT_N"/>
</dbReference>
<dbReference type="SUPFAM" id="SSF53328">
    <property type="entry name" value="Formyltransferase"/>
    <property type="match status" value="1"/>
</dbReference>
<dbReference type="AlphaFoldDB" id="A0AAU8DXH3"/>
<evidence type="ECO:0000256" key="1">
    <source>
        <dbReference type="ARBA" id="ARBA00010699"/>
    </source>
</evidence>
<dbReference type="EC" id="2.1.2.9" evidence="2 5"/>
<dbReference type="GO" id="GO:0005829">
    <property type="term" value="C:cytosol"/>
    <property type="evidence" value="ECO:0007669"/>
    <property type="project" value="TreeGrafter"/>
</dbReference>
<dbReference type="Pfam" id="PF02911">
    <property type="entry name" value="Formyl_trans_C"/>
    <property type="match status" value="1"/>
</dbReference>
<feature type="compositionally biased region" description="Low complexity" evidence="6">
    <location>
        <begin position="292"/>
        <end position="305"/>
    </location>
</feature>
<dbReference type="InterPro" id="IPR005793">
    <property type="entry name" value="Formyl_trans_C"/>
</dbReference>
<organism evidence="9">
    <name type="scientific">Nakamurella sp. A5-74</name>
    <dbReference type="NCBI Taxonomy" id="3158264"/>
    <lineage>
        <taxon>Bacteria</taxon>
        <taxon>Bacillati</taxon>
        <taxon>Actinomycetota</taxon>
        <taxon>Actinomycetes</taxon>
        <taxon>Nakamurellales</taxon>
        <taxon>Nakamurellaceae</taxon>
        <taxon>Nakamurella</taxon>
    </lineage>
</organism>
<evidence type="ECO:0000256" key="6">
    <source>
        <dbReference type="SAM" id="MobiDB-lite"/>
    </source>
</evidence>
<name>A0AAU8DXH3_9ACTN</name>
<evidence type="ECO:0000256" key="4">
    <source>
        <dbReference type="ARBA" id="ARBA00022917"/>
    </source>
</evidence>
<reference evidence="9" key="1">
    <citation type="submission" date="2024-05" db="EMBL/GenBank/DDBJ databases">
        <authorList>
            <person name="Cai S.Y."/>
            <person name="Jin L.M."/>
            <person name="Li H.R."/>
        </authorList>
    </citation>
    <scope>NUCLEOTIDE SEQUENCE</scope>
    <source>
        <strain evidence="9">A5-74</strain>
    </source>
</reference>
<dbReference type="GO" id="GO:0004479">
    <property type="term" value="F:methionyl-tRNA formyltransferase activity"/>
    <property type="evidence" value="ECO:0007669"/>
    <property type="project" value="UniProtKB-UniRule"/>
</dbReference>
<feature type="region of interest" description="Disordered" evidence="6">
    <location>
        <begin position="292"/>
        <end position="330"/>
    </location>
</feature>